<name>A0A2N9GLM9_FAGSY</name>
<gene>
    <name evidence="1" type="ORF">FSB_LOCUS31228</name>
</gene>
<accession>A0A2N9GLM9</accession>
<reference evidence="1" key="1">
    <citation type="submission" date="2018-02" db="EMBL/GenBank/DDBJ databases">
        <authorList>
            <person name="Cohen D.B."/>
            <person name="Kent A.D."/>
        </authorList>
    </citation>
    <scope>NUCLEOTIDE SEQUENCE</scope>
</reference>
<dbReference type="EMBL" id="OIVN01002403">
    <property type="protein sequence ID" value="SPD03346.1"/>
    <property type="molecule type" value="Genomic_DNA"/>
</dbReference>
<organism evidence="1">
    <name type="scientific">Fagus sylvatica</name>
    <name type="common">Beechnut</name>
    <dbReference type="NCBI Taxonomy" id="28930"/>
    <lineage>
        <taxon>Eukaryota</taxon>
        <taxon>Viridiplantae</taxon>
        <taxon>Streptophyta</taxon>
        <taxon>Embryophyta</taxon>
        <taxon>Tracheophyta</taxon>
        <taxon>Spermatophyta</taxon>
        <taxon>Magnoliopsida</taxon>
        <taxon>eudicotyledons</taxon>
        <taxon>Gunneridae</taxon>
        <taxon>Pentapetalae</taxon>
        <taxon>rosids</taxon>
        <taxon>fabids</taxon>
        <taxon>Fagales</taxon>
        <taxon>Fagaceae</taxon>
        <taxon>Fagus</taxon>
    </lineage>
</organism>
<proteinExistence type="predicted"/>
<evidence type="ECO:0000313" key="1">
    <source>
        <dbReference type="EMBL" id="SPD03346.1"/>
    </source>
</evidence>
<protein>
    <submittedName>
        <fullName evidence="1">Uncharacterized protein</fullName>
    </submittedName>
</protein>
<dbReference type="AlphaFoldDB" id="A0A2N9GLM9"/>
<sequence length="123" mass="13110">MERSSSTVSTILLHSLSGYLEMSGLAMVHCRHRVPSFGSTFADGSWGLLSHCIFSNSGALNLGGTVMLGNQDMLEKFVFPKEFKPCMSLIFSSKLSILLSNWESFPSGFGGVGGLGGVALVLM</sequence>